<protein>
    <submittedName>
        <fullName evidence="2">Uncharacterized protein</fullName>
    </submittedName>
</protein>
<keyword evidence="3" id="KW-1185">Reference proteome</keyword>
<proteinExistence type="predicted"/>
<dbReference type="EMBL" id="FOHU01000006">
    <property type="protein sequence ID" value="SET23189.1"/>
    <property type="molecule type" value="Genomic_DNA"/>
</dbReference>
<dbReference type="STRING" id="426128.SAMN05660297_01763"/>
<organism evidence="2 3">
    <name type="scientific">Natronincola peptidivorans</name>
    <dbReference type="NCBI Taxonomy" id="426128"/>
    <lineage>
        <taxon>Bacteria</taxon>
        <taxon>Bacillati</taxon>
        <taxon>Bacillota</taxon>
        <taxon>Clostridia</taxon>
        <taxon>Peptostreptococcales</taxon>
        <taxon>Natronincolaceae</taxon>
        <taxon>Natronincola</taxon>
    </lineage>
</organism>
<reference evidence="2 3" key="1">
    <citation type="submission" date="2016-10" db="EMBL/GenBank/DDBJ databases">
        <authorList>
            <person name="de Groot N.N."/>
        </authorList>
    </citation>
    <scope>NUCLEOTIDE SEQUENCE [LARGE SCALE GENOMIC DNA]</scope>
    <source>
        <strain evidence="2 3">DSM 18979</strain>
    </source>
</reference>
<sequence length="389" mass="46072">MKRRYRRYFVILEEEDKGFSISKSEGPKGYGKIEVRNDHGTLSLHCQNLKQLDEKKERYRLYLIHTKDTEEPVIVDVGPLQVDKHGKGEAVWEFNAENVKGFRKAIEVFDVLVLAVEPLEESQRIIAPLVGYIHKEKTRWKPLLQKKLFITTKEEEKPEQKQEAVAPKEEKKLEKKQEAVAPKEEKKLEKKQEAAVPKEEKKPEKKQEAAAPKEEKPTSSYSFEKDWDTVEKANPAQQYIESTLKIFPKVEPFDRNLENYEWWQIQYNAQTLYRTYMPFIAHIETMINPYYYHYPYYQASEYQRQLYGYQHYVFGICYDEKKRAKYYVYGIPGKKTSAEQPYKGKTGFVYWHPSHYQQFNQEGFGYWLMHIDAETGKVVEPLEATKAST</sequence>
<dbReference type="RefSeq" id="WP_090442439.1">
    <property type="nucleotide sequence ID" value="NZ_FOHU01000006.1"/>
</dbReference>
<dbReference type="AlphaFoldDB" id="A0A1I0CU14"/>
<evidence type="ECO:0000313" key="2">
    <source>
        <dbReference type="EMBL" id="SET23189.1"/>
    </source>
</evidence>
<evidence type="ECO:0000313" key="3">
    <source>
        <dbReference type="Proteomes" id="UP000199568"/>
    </source>
</evidence>
<gene>
    <name evidence="2" type="ORF">SAMN05660297_01763</name>
</gene>
<accession>A0A1I0CU14</accession>
<dbReference type="Proteomes" id="UP000199568">
    <property type="component" value="Unassembled WGS sequence"/>
</dbReference>
<dbReference type="OrthoDB" id="1705475at2"/>
<evidence type="ECO:0000256" key="1">
    <source>
        <dbReference type="SAM" id="MobiDB-lite"/>
    </source>
</evidence>
<feature type="region of interest" description="Disordered" evidence="1">
    <location>
        <begin position="155"/>
        <end position="224"/>
    </location>
</feature>
<name>A0A1I0CU14_9FIRM</name>